<feature type="region of interest" description="Disordered" evidence="1">
    <location>
        <begin position="1"/>
        <end position="21"/>
    </location>
</feature>
<dbReference type="Proteomes" id="UP000011550">
    <property type="component" value="Unassembled WGS sequence"/>
</dbReference>
<dbReference type="RefSeq" id="WP_008319250.1">
    <property type="nucleotide sequence ID" value="NZ_AOLN01000010.1"/>
</dbReference>
<proteinExistence type="predicted"/>
<dbReference type="EMBL" id="AOLN01000010">
    <property type="protein sequence ID" value="ELZ95825.1"/>
    <property type="molecule type" value="Genomic_DNA"/>
</dbReference>
<name>M0IGB2_9EURY</name>
<gene>
    <name evidence="2" type="ORF">C440_06032</name>
</gene>
<evidence type="ECO:0000256" key="1">
    <source>
        <dbReference type="SAM" id="MobiDB-lite"/>
    </source>
</evidence>
<dbReference type="AlphaFoldDB" id="M0IGB2"/>
<keyword evidence="3" id="KW-1185">Reference proteome</keyword>
<evidence type="ECO:0000313" key="3">
    <source>
        <dbReference type="Proteomes" id="UP000011550"/>
    </source>
</evidence>
<feature type="compositionally biased region" description="Polar residues" evidence="1">
    <location>
        <begin position="1"/>
        <end position="17"/>
    </location>
</feature>
<accession>M0IGB2</accession>
<dbReference type="GO" id="GO:0016829">
    <property type="term" value="F:lyase activity"/>
    <property type="evidence" value="ECO:0007669"/>
    <property type="project" value="UniProtKB-KW"/>
</dbReference>
<reference evidence="2 3" key="1">
    <citation type="journal article" date="2014" name="PLoS Genet.">
        <title>Phylogenetically driven sequencing of extremely halophilic archaea reveals strategies for static and dynamic osmo-response.</title>
        <authorList>
            <person name="Becker E.A."/>
            <person name="Seitzer P.M."/>
            <person name="Tritt A."/>
            <person name="Larsen D."/>
            <person name="Krusor M."/>
            <person name="Yao A.I."/>
            <person name="Wu D."/>
            <person name="Madern D."/>
            <person name="Eisen J.A."/>
            <person name="Darling A.E."/>
            <person name="Facciotti M.T."/>
        </authorList>
    </citation>
    <scope>NUCLEOTIDE SEQUENCE [LARGE SCALE GENOMIC DNA]</scope>
    <source>
        <strain evidence="2 3">ATCC BAA-1512</strain>
    </source>
</reference>
<comment type="caution">
    <text evidence="2">The sequence shown here is derived from an EMBL/GenBank/DDBJ whole genome shotgun (WGS) entry which is preliminary data.</text>
</comment>
<keyword evidence="2" id="KW-0456">Lyase</keyword>
<organism evidence="2 3">
    <name type="scientific">Haloferax mucosum ATCC BAA-1512</name>
    <dbReference type="NCBI Taxonomy" id="662479"/>
    <lineage>
        <taxon>Archaea</taxon>
        <taxon>Methanobacteriati</taxon>
        <taxon>Methanobacteriota</taxon>
        <taxon>Stenosarchaea group</taxon>
        <taxon>Halobacteria</taxon>
        <taxon>Halobacteriales</taxon>
        <taxon>Haloferacaceae</taxon>
        <taxon>Haloferax</taxon>
    </lineage>
</organism>
<sequence>MASDQSTLSDPTITATPPESAFRVTGTTHISIIGSNAQTNAESYTDTQPAICASNDRWLVRMHVLPAS</sequence>
<protein>
    <submittedName>
        <fullName evidence="2">Lactoylglutathione lyase-like lyase</fullName>
    </submittedName>
</protein>
<evidence type="ECO:0000313" key="2">
    <source>
        <dbReference type="EMBL" id="ELZ95825.1"/>
    </source>
</evidence>